<keyword evidence="3" id="KW-0547">Nucleotide-binding</keyword>
<keyword evidence="5" id="KW-0067">ATP-binding</keyword>
<evidence type="ECO:0000256" key="7">
    <source>
        <dbReference type="SAM" id="Phobius"/>
    </source>
</evidence>
<dbReference type="PROSITE" id="PS50011">
    <property type="entry name" value="PROTEIN_KINASE_DOM"/>
    <property type="match status" value="1"/>
</dbReference>
<evidence type="ECO:0000256" key="1">
    <source>
        <dbReference type="ARBA" id="ARBA00012513"/>
    </source>
</evidence>
<feature type="transmembrane region" description="Helical" evidence="7">
    <location>
        <begin position="512"/>
        <end position="533"/>
    </location>
</feature>
<dbReference type="PANTHER" id="PTHR43671:SF13">
    <property type="entry name" value="SERINE_THREONINE-PROTEIN KINASE NEK2"/>
    <property type="match status" value="1"/>
</dbReference>
<evidence type="ECO:0000256" key="4">
    <source>
        <dbReference type="ARBA" id="ARBA00022777"/>
    </source>
</evidence>
<organism evidence="9 10">
    <name type="scientific">Alloscardovia omnicolens</name>
    <dbReference type="NCBI Taxonomy" id="419015"/>
    <lineage>
        <taxon>Bacteria</taxon>
        <taxon>Bacillati</taxon>
        <taxon>Actinomycetota</taxon>
        <taxon>Actinomycetes</taxon>
        <taxon>Bifidobacteriales</taxon>
        <taxon>Bifidobacteriaceae</taxon>
        <taxon>Alloscardovia</taxon>
    </lineage>
</organism>
<dbReference type="RefSeq" id="WP_101541420.1">
    <property type="nucleotide sequence ID" value="NZ_PKGU01000003.1"/>
</dbReference>
<feature type="transmembrane region" description="Helical" evidence="7">
    <location>
        <begin position="414"/>
        <end position="442"/>
    </location>
</feature>
<dbReference type="CDD" id="cd14014">
    <property type="entry name" value="STKc_PknB_like"/>
    <property type="match status" value="1"/>
</dbReference>
<proteinExistence type="predicted"/>
<feature type="compositionally biased region" description="Polar residues" evidence="6">
    <location>
        <begin position="319"/>
        <end position="338"/>
    </location>
</feature>
<evidence type="ECO:0000256" key="2">
    <source>
        <dbReference type="ARBA" id="ARBA00022679"/>
    </source>
</evidence>
<dbReference type="InterPro" id="IPR000719">
    <property type="entry name" value="Prot_kinase_dom"/>
</dbReference>
<protein>
    <recommendedName>
        <fullName evidence="1">non-specific serine/threonine protein kinase</fullName>
        <ecNumber evidence="1">2.7.11.1</ecNumber>
    </recommendedName>
</protein>
<dbReference type="EMBL" id="PKGU01000003">
    <property type="protein sequence ID" value="PKZ14898.1"/>
    <property type="molecule type" value="Genomic_DNA"/>
</dbReference>
<dbReference type="AlphaFoldDB" id="A0A2I1M462"/>
<feature type="domain" description="Protein kinase" evidence="8">
    <location>
        <begin position="19"/>
        <end position="283"/>
    </location>
</feature>
<dbReference type="GO" id="GO:0004674">
    <property type="term" value="F:protein serine/threonine kinase activity"/>
    <property type="evidence" value="ECO:0007669"/>
    <property type="project" value="UniProtKB-EC"/>
</dbReference>
<accession>A0A2I1M462</accession>
<dbReference type="InterPro" id="IPR011009">
    <property type="entry name" value="Kinase-like_dom_sf"/>
</dbReference>
<feature type="region of interest" description="Disordered" evidence="6">
    <location>
        <begin position="302"/>
        <end position="338"/>
    </location>
</feature>
<dbReference type="Gene3D" id="3.30.200.20">
    <property type="entry name" value="Phosphorylase Kinase, domain 1"/>
    <property type="match status" value="1"/>
</dbReference>
<evidence type="ECO:0000313" key="9">
    <source>
        <dbReference type="EMBL" id="PKZ14898.1"/>
    </source>
</evidence>
<reference evidence="9 10" key="1">
    <citation type="submission" date="2017-12" db="EMBL/GenBank/DDBJ databases">
        <title>Phylogenetic diversity of female urinary microbiome.</title>
        <authorList>
            <person name="Thomas-White K."/>
            <person name="Wolfe A.J."/>
        </authorList>
    </citation>
    <scope>NUCLEOTIDE SEQUENCE [LARGE SCALE GENOMIC DNA]</scope>
    <source>
        <strain evidence="9 10">UMB0064</strain>
    </source>
</reference>
<keyword evidence="7" id="KW-1133">Transmembrane helix</keyword>
<dbReference type="SUPFAM" id="SSF56112">
    <property type="entry name" value="Protein kinase-like (PK-like)"/>
    <property type="match status" value="1"/>
</dbReference>
<dbReference type="EC" id="2.7.11.1" evidence="1"/>
<dbReference type="Pfam" id="PF00069">
    <property type="entry name" value="Pkinase"/>
    <property type="match status" value="1"/>
</dbReference>
<dbReference type="PANTHER" id="PTHR43671">
    <property type="entry name" value="SERINE/THREONINE-PROTEIN KINASE NEK"/>
    <property type="match status" value="1"/>
</dbReference>
<keyword evidence="7" id="KW-0812">Transmembrane</keyword>
<sequence>MAEHYSALDLAPGDLVGGYTLLNRLDQGGMGTIWRVRDDGGNIFAMKVLLDSLKEEDENGNLSDNTDKMTVRERFRREALALRRIDHPGVNHIVDMELDDALAFIVTELIEGKNLRDDVYENGRYTAEDLDNLARMLIDAVDAVHAAGIIHRDLKPTNVMISPSGPVLVDFGIAMGENESHVTRTGLVMGTPGFIAPEIIEGAESDEATDWWSVAAVLGFAATGKPVFGSKPLMTVLERAASGNADLFGLPPLTLHAMRMALNPDRMQRCSAQELLSAIHEEAQIPDIWDNGPHDIAVTEQTSADERAGRTSVMPPFSRNFSRGDNARNTGTDKTVSIGSTRLMPTDAQNAIPEVPATRVMASAPISSTPDDNSTRLLWSAPPEPLPVYSEPSSSQMQPNAAPVSIATTVVYQWAWASIIVSLAAFFPALSLLAVMLTVMWSSIRGSRTQARLNNPNVSAISLSLALPWHILKAAVSALWYGLRATILLALFNGIFLGILSLSGFTVGFGQWTSLFVIINICAMSLSWLFLLAKPAQETIRLGLKARGRSNVSVQTRFIEVSLWALAIISILALSATIKTVTWDPLPNIQYWILSTIPSLV</sequence>
<dbReference type="Gene3D" id="1.10.510.10">
    <property type="entry name" value="Transferase(Phosphotransferase) domain 1"/>
    <property type="match status" value="1"/>
</dbReference>
<evidence type="ECO:0000256" key="3">
    <source>
        <dbReference type="ARBA" id="ARBA00022741"/>
    </source>
</evidence>
<dbReference type="PROSITE" id="PS00108">
    <property type="entry name" value="PROTEIN_KINASE_ST"/>
    <property type="match status" value="1"/>
</dbReference>
<evidence type="ECO:0000259" key="8">
    <source>
        <dbReference type="PROSITE" id="PS50011"/>
    </source>
</evidence>
<dbReference type="SMART" id="SM00220">
    <property type="entry name" value="S_TKc"/>
    <property type="match status" value="1"/>
</dbReference>
<keyword evidence="2" id="KW-0808">Transferase</keyword>
<gene>
    <name evidence="9" type="ORF">CYJ32_05155</name>
</gene>
<feature type="transmembrane region" description="Helical" evidence="7">
    <location>
        <begin position="554"/>
        <end position="578"/>
    </location>
</feature>
<evidence type="ECO:0000256" key="5">
    <source>
        <dbReference type="ARBA" id="ARBA00022840"/>
    </source>
</evidence>
<keyword evidence="7" id="KW-0472">Membrane</keyword>
<dbReference type="InterPro" id="IPR008271">
    <property type="entry name" value="Ser/Thr_kinase_AS"/>
</dbReference>
<keyword evidence="4" id="KW-0418">Kinase</keyword>
<evidence type="ECO:0000313" key="10">
    <source>
        <dbReference type="Proteomes" id="UP000242263"/>
    </source>
</evidence>
<evidence type="ECO:0000256" key="6">
    <source>
        <dbReference type="SAM" id="MobiDB-lite"/>
    </source>
</evidence>
<feature type="transmembrane region" description="Helical" evidence="7">
    <location>
        <begin position="478"/>
        <end position="500"/>
    </location>
</feature>
<name>A0A2I1M462_9BIFI</name>
<comment type="caution">
    <text evidence="9">The sequence shown here is derived from an EMBL/GenBank/DDBJ whole genome shotgun (WGS) entry which is preliminary data.</text>
</comment>
<dbReference type="InterPro" id="IPR050660">
    <property type="entry name" value="NEK_Ser/Thr_kinase"/>
</dbReference>
<dbReference type="GO" id="GO:0005524">
    <property type="term" value="F:ATP binding"/>
    <property type="evidence" value="ECO:0007669"/>
    <property type="project" value="UniProtKB-KW"/>
</dbReference>
<dbReference type="Proteomes" id="UP000242263">
    <property type="component" value="Unassembled WGS sequence"/>
</dbReference>